<evidence type="ECO:0000313" key="4">
    <source>
        <dbReference type="Proteomes" id="UP001589818"/>
    </source>
</evidence>
<dbReference type="InterPro" id="IPR012334">
    <property type="entry name" value="Pectin_lyas_fold"/>
</dbReference>
<dbReference type="SUPFAM" id="SSF51126">
    <property type="entry name" value="Pectin lyase-like"/>
    <property type="match status" value="1"/>
</dbReference>
<gene>
    <name evidence="3" type="ORF">ACFFJ8_33115</name>
</gene>
<protein>
    <submittedName>
        <fullName evidence="3">Right-handed parallel beta-helix repeat-containing protein</fullName>
    </submittedName>
</protein>
<dbReference type="Pfam" id="PF13229">
    <property type="entry name" value="Beta_helix"/>
    <property type="match status" value="1"/>
</dbReference>
<evidence type="ECO:0000313" key="3">
    <source>
        <dbReference type="EMBL" id="MFC0396205.1"/>
    </source>
</evidence>
<dbReference type="RefSeq" id="WP_204816966.1">
    <property type="nucleotide sequence ID" value="NZ_JANHOF010000002.1"/>
</dbReference>
<dbReference type="Gene3D" id="2.160.20.10">
    <property type="entry name" value="Single-stranded right-handed beta-helix, Pectin lyase-like"/>
    <property type="match status" value="1"/>
</dbReference>
<evidence type="ECO:0000259" key="2">
    <source>
        <dbReference type="Pfam" id="PF13229"/>
    </source>
</evidence>
<sequence length="422" mass="44519">MMSWLKNNKRWGIGFIAAVLLFSLIGSQSMPSSRSYADAPQEGSVPVLNVKDYGALGNGVHDDTSAIQQAVNEALTMKGTVYLPSGDYKVTSQINIGGAGFITIQGAGGTTMQSNINATLTTGNIFEVTSSYLVKFKDIAINNHGSTGRIISFTSGESHIIENVRMTNVAGNPSDMVYFIGAFTQILGSGFINSEPSAYALHVTSLPSQLNINSNIFDNGFGSTGKGILVDAAPGTRPEGLKISRNNFILTGAEQITLKTILHVDISNNMLDQSSGAAILLDPEGLALNGVFIDDNYISAAQNQQEGIGIHAPLKDEGVVNTVITNNMISYNGYGIKMNANASNVNISNNVISDVHHAGIKMDQSRSTTITGNMFAAAAASLSIADGPNGGPFIIKDNQLTGTNTITKTKKKNFFIGDNPGL</sequence>
<dbReference type="Proteomes" id="UP001589818">
    <property type="component" value="Unassembled WGS sequence"/>
</dbReference>
<dbReference type="InterPro" id="IPR011050">
    <property type="entry name" value="Pectin_lyase_fold/virulence"/>
</dbReference>
<name>A0ABV6JN04_9BACL</name>
<dbReference type="Pfam" id="PF12708">
    <property type="entry name" value="Pect-lyase_RHGA_epim"/>
    <property type="match status" value="1"/>
</dbReference>
<evidence type="ECO:0000259" key="1">
    <source>
        <dbReference type="Pfam" id="PF12708"/>
    </source>
</evidence>
<keyword evidence="4" id="KW-1185">Reference proteome</keyword>
<dbReference type="InterPro" id="IPR006626">
    <property type="entry name" value="PbH1"/>
</dbReference>
<accession>A0ABV6JN04</accession>
<feature type="domain" description="Right handed beta helix" evidence="2">
    <location>
        <begin position="263"/>
        <end position="404"/>
    </location>
</feature>
<dbReference type="EMBL" id="JBHLVF010000047">
    <property type="protein sequence ID" value="MFC0396205.1"/>
    <property type="molecule type" value="Genomic_DNA"/>
</dbReference>
<dbReference type="InterPro" id="IPR024535">
    <property type="entry name" value="RHGA/B-epi-like_pectate_lyase"/>
</dbReference>
<organism evidence="3 4">
    <name type="scientific">Paenibacillus mendelii</name>
    <dbReference type="NCBI Taxonomy" id="206163"/>
    <lineage>
        <taxon>Bacteria</taxon>
        <taxon>Bacillati</taxon>
        <taxon>Bacillota</taxon>
        <taxon>Bacilli</taxon>
        <taxon>Bacillales</taxon>
        <taxon>Paenibacillaceae</taxon>
        <taxon>Paenibacillus</taxon>
    </lineage>
</organism>
<feature type="domain" description="Rhamnogalacturonase A/B/Epimerase-like pectate lyase" evidence="1">
    <location>
        <begin position="48"/>
        <end position="138"/>
    </location>
</feature>
<reference evidence="3 4" key="1">
    <citation type="submission" date="2024-09" db="EMBL/GenBank/DDBJ databases">
        <authorList>
            <person name="Sun Q."/>
            <person name="Mori K."/>
        </authorList>
    </citation>
    <scope>NUCLEOTIDE SEQUENCE [LARGE SCALE GENOMIC DNA]</scope>
    <source>
        <strain evidence="3 4">CCM 4839</strain>
    </source>
</reference>
<dbReference type="SMART" id="SM00710">
    <property type="entry name" value="PbH1"/>
    <property type="match status" value="6"/>
</dbReference>
<comment type="caution">
    <text evidence="3">The sequence shown here is derived from an EMBL/GenBank/DDBJ whole genome shotgun (WGS) entry which is preliminary data.</text>
</comment>
<proteinExistence type="predicted"/>
<dbReference type="InterPro" id="IPR039448">
    <property type="entry name" value="Beta_helix"/>
</dbReference>